<dbReference type="AlphaFoldDB" id="A0A178IDY4"/>
<dbReference type="Pfam" id="PF02922">
    <property type="entry name" value="CBM_48"/>
    <property type="match status" value="1"/>
</dbReference>
<dbReference type="SMART" id="SM00642">
    <property type="entry name" value="Aamy"/>
    <property type="match status" value="1"/>
</dbReference>
<dbReference type="Proteomes" id="UP000078486">
    <property type="component" value="Unassembled WGS sequence"/>
</dbReference>
<protein>
    <submittedName>
        <fullName evidence="3">Glycoside hydrolase family 1</fullName>
    </submittedName>
</protein>
<dbReference type="GO" id="GO:0005975">
    <property type="term" value="P:carbohydrate metabolic process"/>
    <property type="evidence" value="ECO:0007669"/>
    <property type="project" value="InterPro"/>
</dbReference>
<dbReference type="EMBL" id="LRRQ01000175">
    <property type="protein sequence ID" value="OAM87246.1"/>
    <property type="molecule type" value="Genomic_DNA"/>
</dbReference>
<dbReference type="Gene3D" id="2.60.40.10">
    <property type="entry name" value="Immunoglobulins"/>
    <property type="match status" value="1"/>
</dbReference>
<dbReference type="GO" id="GO:0004553">
    <property type="term" value="F:hydrolase activity, hydrolyzing O-glycosyl compounds"/>
    <property type="evidence" value="ECO:0007669"/>
    <property type="project" value="InterPro"/>
</dbReference>
<dbReference type="Gene3D" id="3.20.20.80">
    <property type="entry name" value="Glycosidases"/>
    <property type="match status" value="1"/>
</dbReference>
<evidence type="ECO:0000313" key="3">
    <source>
        <dbReference type="EMBL" id="OAM87246.1"/>
    </source>
</evidence>
<sequence>MRLLMPTRSREKKIIQAWMETSRRGVVELAADWKARAMPPLSLGADGPRMATLLKIPEFLFARRSGYHVGVKGEIFFYLWLDQHRQLREPGVTVYLAGDFNNWQHAVGSDEWRMHLTRLDGADVFMWCGRAERFFGAPPMRFKFVTGGHVWLPVPYDAPNAARDDAGNVNFQIIPERTGRHLFAFTLDEPVDLSADIRVRWQNEDGVTLRPGEYFFRQQSDVALGAIVLQGETLFRIFAPRASRVELCLCNDLAYENSPHRYPLSRRDDGVWEVALEQELTGWYYWYHIDGPKNELGRFDPAQRILDPYALATVDRMGPGVVVDLGRWPKPDRSFRTPAWQDLVIAEAHVRDLTARAPIKLADEERRGFTGLRKWVESEEFYLHQLGVNAVELQPVQEFDNREMTEYHWGYMTCNYFSPESSYALQPSQASGVREFQDLVKAFHKRGMAVILDVVYNHVGDPAHLLMVDQYYYFHQDRDGTLSNWSGCGNDLRADAAMARRLITDSCRFMVERYGVDGFRFDLAELLGVDVLREIELELKRVKPDVILIAEPWSFRGHIAGELRDTGWASWNDGYRNFLRDYVRGGGTHETYEYFLKGSPWHFAKWPAQTVNYTESHDDRAWLDVITENPNNDGATPTANDRRRTHLMAAVLFMSVGIPMLSAGQDFLRSKGGVNNTYQRGDLNALDYRRIRRFPATHEYFADWIAFRLGDSGRLLRHYSRASDGFFRFFFANGSGAAVTLYNADHSLGRERLLFAVNPSPHDVDMEIPEDVAAGKWLQLADQEHFFHGRGVRFGMPVASRMQFPPLSCALWIDEGAGKR</sequence>
<comment type="similarity">
    <text evidence="1">Belongs to the glycosyl hydrolase 13 family.</text>
</comment>
<keyword evidence="4" id="KW-1185">Reference proteome</keyword>
<gene>
    <name evidence="3" type="ORF">AW736_23610</name>
</gene>
<name>A0A178IDY4_9BACT</name>
<dbReference type="Pfam" id="PF00128">
    <property type="entry name" value="Alpha-amylase"/>
    <property type="match status" value="1"/>
</dbReference>
<dbReference type="InterPro" id="IPR013783">
    <property type="entry name" value="Ig-like_fold"/>
</dbReference>
<keyword evidence="3" id="KW-0378">Hydrolase</keyword>
<comment type="caution">
    <text evidence="3">The sequence shown here is derived from an EMBL/GenBank/DDBJ whole genome shotgun (WGS) entry which is preliminary data.</text>
</comment>
<dbReference type="InterPro" id="IPR006047">
    <property type="entry name" value="GH13_cat_dom"/>
</dbReference>
<dbReference type="InterPro" id="IPR017853">
    <property type="entry name" value="GH"/>
</dbReference>
<accession>A0A178IDY4</accession>
<dbReference type="PANTHER" id="PTHR43002">
    <property type="entry name" value="GLYCOGEN DEBRANCHING ENZYME"/>
    <property type="match status" value="1"/>
</dbReference>
<dbReference type="STRING" id="1184151.AW736_23610"/>
<evidence type="ECO:0000313" key="4">
    <source>
        <dbReference type="Proteomes" id="UP000078486"/>
    </source>
</evidence>
<dbReference type="InterPro" id="IPR004193">
    <property type="entry name" value="Glyco_hydro_13_N"/>
</dbReference>
<reference evidence="3 4" key="1">
    <citation type="submission" date="2016-01" db="EMBL/GenBank/DDBJ databases">
        <title>High potential of lignocellulose degradation of a new Verrucomicrobia species.</title>
        <authorList>
            <person name="Wang Y."/>
            <person name="Shi Y."/>
            <person name="Qiu Z."/>
            <person name="Liu S."/>
            <person name="Yang H."/>
        </authorList>
    </citation>
    <scope>NUCLEOTIDE SEQUENCE [LARGE SCALE GENOMIC DNA]</scope>
    <source>
        <strain evidence="3 4">TSB47</strain>
    </source>
</reference>
<dbReference type="InterPro" id="IPR014756">
    <property type="entry name" value="Ig_E-set"/>
</dbReference>
<dbReference type="SUPFAM" id="SSF51445">
    <property type="entry name" value="(Trans)glycosidases"/>
    <property type="match status" value="1"/>
</dbReference>
<evidence type="ECO:0000256" key="1">
    <source>
        <dbReference type="ARBA" id="ARBA00008061"/>
    </source>
</evidence>
<organism evidence="3 4">
    <name type="scientific">Termitidicoccus mucosus</name>
    <dbReference type="NCBI Taxonomy" id="1184151"/>
    <lineage>
        <taxon>Bacteria</taxon>
        <taxon>Pseudomonadati</taxon>
        <taxon>Verrucomicrobiota</taxon>
        <taxon>Opitutia</taxon>
        <taxon>Opitutales</taxon>
        <taxon>Opitutaceae</taxon>
        <taxon>Termitidicoccus</taxon>
    </lineage>
</organism>
<proteinExistence type="inferred from homology"/>
<evidence type="ECO:0000259" key="2">
    <source>
        <dbReference type="SMART" id="SM00642"/>
    </source>
</evidence>
<dbReference type="SUPFAM" id="SSF81296">
    <property type="entry name" value="E set domains"/>
    <property type="match status" value="1"/>
</dbReference>
<feature type="domain" description="Glycosyl hydrolase family 13 catalytic" evidence="2">
    <location>
        <begin position="362"/>
        <end position="708"/>
    </location>
</feature>